<dbReference type="Pfam" id="PF09981">
    <property type="entry name" value="DUF2218"/>
    <property type="match status" value="1"/>
</dbReference>
<evidence type="ECO:0000313" key="2">
    <source>
        <dbReference type="Proteomes" id="UP001595539"/>
    </source>
</evidence>
<evidence type="ECO:0000313" key="1">
    <source>
        <dbReference type="EMBL" id="MFC3630281.1"/>
    </source>
</evidence>
<gene>
    <name evidence="1" type="ORF">ACFOM8_12590</name>
</gene>
<organism evidence="1 2">
    <name type="scientific">Paracoccus angustae</name>
    <dbReference type="NCBI Taxonomy" id="1671480"/>
    <lineage>
        <taxon>Bacteria</taxon>
        <taxon>Pseudomonadati</taxon>
        <taxon>Pseudomonadota</taxon>
        <taxon>Alphaproteobacteria</taxon>
        <taxon>Rhodobacterales</taxon>
        <taxon>Paracoccaceae</taxon>
        <taxon>Paracoccus</taxon>
    </lineage>
</organism>
<dbReference type="RefSeq" id="WP_377761832.1">
    <property type="nucleotide sequence ID" value="NZ_JBHRXY010000009.1"/>
</dbReference>
<dbReference type="InterPro" id="IPR014543">
    <property type="entry name" value="UCP028291"/>
</dbReference>
<dbReference type="EMBL" id="JBHRXY010000009">
    <property type="protein sequence ID" value="MFC3630281.1"/>
    <property type="molecule type" value="Genomic_DNA"/>
</dbReference>
<dbReference type="PIRSF" id="PIRSF028291">
    <property type="entry name" value="UCP028291"/>
    <property type="match status" value="1"/>
</dbReference>
<name>A0ABV7U5Q1_9RHOB</name>
<keyword evidence="2" id="KW-1185">Reference proteome</keyword>
<dbReference type="Gene3D" id="3.30.310.50">
    <property type="entry name" value="Alpha-D-phosphohexomutase, C-terminal domain"/>
    <property type="match status" value="1"/>
</dbReference>
<accession>A0ABV7U5Q1</accession>
<comment type="caution">
    <text evidence="1">The sequence shown here is derived from an EMBL/GenBank/DDBJ whole genome shotgun (WGS) entry which is preliminary data.</text>
</comment>
<protein>
    <submittedName>
        <fullName evidence="1">DUF2218 domain-containing protein</fullName>
    </submittedName>
</protein>
<sequence length="99" mass="10810">MNIELSSTGHFATGNAHGYMKQLCKHFGHKIPATVDGDEGFIAFEMGQARLIARDGDLQCTVAGADAAAVERLQGIIDSHLARFAFREDFSRMDWQPAA</sequence>
<dbReference type="Proteomes" id="UP001595539">
    <property type="component" value="Unassembled WGS sequence"/>
</dbReference>
<proteinExistence type="predicted"/>
<reference evidence="2" key="1">
    <citation type="journal article" date="2019" name="Int. J. Syst. Evol. Microbiol.">
        <title>The Global Catalogue of Microorganisms (GCM) 10K type strain sequencing project: providing services to taxonomists for standard genome sequencing and annotation.</title>
        <authorList>
            <consortium name="The Broad Institute Genomics Platform"/>
            <consortium name="The Broad Institute Genome Sequencing Center for Infectious Disease"/>
            <person name="Wu L."/>
            <person name="Ma J."/>
        </authorList>
    </citation>
    <scope>NUCLEOTIDE SEQUENCE [LARGE SCALE GENOMIC DNA]</scope>
    <source>
        <strain evidence="2">KCTC 42473</strain>
    </source>
</reference>